<evidence type="ECO:0000313" key="1">
    <source>
        <dbReference type="EMBL" id="BAB67099.1"/>
    </source>
</evidence>
<gene>
    <name evidence="1" type="primary">ST2003</name>
    <name evidence="1" type="ordered locus">STK_20030</name>
</gene>
<evidence type="ECO:0000313" key="2">
    <source>
        <dbReference type="Proteomes" id="UP000001015"/>
    </source>
</evidence>
<dbReference type="Proteomes" id="UP000001015">
    <property type="component" value="Chromosome"/>
</dbReference>
<dbReference type="eggNOG" id="arCOG03721">
    <property type="taxonomic scope" value="Archaea"/>
</dbReference>
<reference evidence="2" key="1">
    <citation type="journal article" date="2001" name="DNA Res.">
        <title>Complete genome sequence of an aerobic thermoacidophilic Crenarchaeon, Sulfolobus tokodaii strain7.</title>
        <authorList>
            <person name="Kawarabayasi Y."/>
            <person name="Hino Y."/>
            <person name="Horikawa H."/>
            <person name="Jin-no K."/>
            <person name="Takahashi M."/>
            <person name="Sekine M."/>
            <person name="Baba S."/>
            <person name="Ankai A."/>
            <person name="Kosugi H."/>
            <person name="Hosoyama A."/>
            <person name="Fukui S."/>
            <person name="Nagai Y."/>
            <person name="Nishijima K."/>
            <person name="Otsuka R."/>
            <person name="Nakazawa H."/>
            <person name="Takamiya M."/>
            <person name="Kato Y."/>
            <person name="Yoshizawa T."/>
            <person name="Tanaka T."/>
            <person name="Kudoh Y."/>
            <person name="Yamazaki J."/>
            <person name="Kushida N."/>
            <person name="Oguchi A."/>
            <person name="Aoki K."/>
            <person name="Masuda S."/>
            <person name="Yanagii M."/>
            <person name="Nishimura M."/>
            <person name="Yamagishi A."/>
            <person name="Oshima T."/>
            <person name="Kikuchi H."/>
        </authorList>
    </citation>
    <scope>NUCLEOTIDE SEQUENCE [LARGE SCALE GENOMIC DNA]</scope>
    <source>
        <strain evidence="2">DSM 16993 / JCM 10545 / NBRC 100140 / 7</strain>
    </source>
</reference>
<dbReference type="EMBL" id="BA000023">
    <property type="protein sequence ID" value="BAB67099.1"/>
    <property type="molecule type" value="Genomic_DNA"/>
</dbReference>
<name>Q96Z27_SULTO</name>
<keyword evidence="2" id="KW-1185">Reference proteome</keyword>
<accession>Q96Z27</accession>
<proteinExistence type="predicted"/>
<organism evidence="1 2">
    <name type="scientific">Sulfurisphaera tokodaii (strain DSM 16993 / JCM 10545 / NBRC 100140 / 7)</name>
    <name type="common">Sulfolobus tokodaii</name>
    <dbReference type="NCBI Taxonomy" id="273063"/>
    <lineage>
        <taxon>Archaea</taxon>
        <taxon>Thermoproteota</taxon>
        <taxon>Thermoprotei</taxon>
        <taxon>Sulfolobales</taxon>
        <taxon>Sulfolobaceae</taxon>
        <taxon>Sulfurisphaera</taxon>
    </lineage>
</organism>
<dbReference type="Pfam" id="PF05942">
    <property type="entry name" value="PaREP1"/>
    <property type="match status" value="1"/>
</dbReference>
<dbReference type="Gene3D" id="1.20.120.330">
    <property type="entry name" value="Nucleotidyltransferases domain 2"/>
    <property type="match status" value="1"/>
</dbReference>
<sequence>MLTPYFNKILFNYLLLFSYMEELIKRAEEMGINVEDVLISKDPKEEIRLRLELAKKYMKECEEYLKTSDAIQASEKAYKVAEELVKALAEKFNLPEYQQAMKEGRWYTYLLTKAANSLASKLGNWVSDGWSNGYLLHVWGFHEAKLTITDVTSYINRIRDMLNEAKKILGN</sequence>
<evidence type="ECO:0008006" key="3">
    <source>
        <dbReference type="Google" id="ProtNLM"/>
    </source>
</evidence>
<dbReference type="PANTHER" id="PTHR34237:SF4">
    <property type="entry name" value="PAREP1 FAMILY PROTEIN"/>
    <property type="match status" value="1"/>
</dbReference>
<dbReference type="PANTHER" id="PTHR34237">
    <property type="entry name" value="PAREP8-RELATED"/>
    <property type="match status" value="1"/>
</dbReference>
<dbReference type="PATRIC" id="fig|273063.9.peg.2282"/>
<protein>
    <recommendedName>
        <fullName evidence="3">Superfamily I DNA and RNA helicase and helicaseubunit</fullName>
    </recommendedName>
</protein>
<dbReference type="AlphaFoldDB" id="Q96Z27"/>
<dbReference type="KEGG" id="sto:STK_20030"/>
<dbReference type="InterPro" id="IPR010268">
    <property type="entry name" value="PaREP1"/>
</dbReference>